<protein>
    <submittedName>
        <fullName evidence="1">Uncharacterized protein</fullName>
    </submittedName>
</protein>
<evidence type="ECO:0000313" key="1">
    <source>
        <dbReference type="EMBL" id="KUG26895.1"/>
    </source>
</evidence>
<organism evidence="1">
    <name type="scientific">hydrocarbon metagenome</name>
    <dbReference type="NCBI Taxonomy" id="938273"/>
    <lineage>
        <taxon>unclassified sequences</taxon>
        <taxon>metagenomes</taxon>
        <taxon>ecological metagenomes</taxon>
    </lineage>
</organism>
<sequence>MTYIKIPLIFYHQPKKNYLLSQYSREIESVLRETEFIIYKY</sequence>
<dbReference type="EMBL" id="LNQE01000391">
    <property type="protein sequence ID" value="KUG26895.1"/>
    <property type="molecule type" value="Genomic_DNA"/>
</dbReference>
<name>A0A0W8G162_9ZZZZ</name>
<comment type="caution">
    <text evidence="1">The sequence shown here is derived from an EMBL/GenBank/DDBJ whole genome shotgun (WGS) entry which is preliminary data.</text>
</comment>
<gene>
    <name evidence="1" type="ORF">ASZ90_003257</name>
</gene>
<proteinExistence type="predicted"/>
<dbReference type="AlphaFoldDB" id="A0A0W8G162"/>
<accession>A0A0W8G162</accession>
<reference evidence="1" key="1">
    <citation type="journal article" date="2015" name="Proc. Natl. Acad. Sci. U.S.A.">
        <title>Networks of energetic and metabolic interactions define dynamics in microbial communities.</title>
        <authorList>
            <person name="Embree M."/>
            <person name="Liu J.K."/>
            <person name="Al-Bassam M.M."/>
            <person name="Zengler K."/>
        </authorList>
    </citation>
    <scope>NUCLEOTIDE SEQUENCE</scope>
</reference>